<dbReference type="Gene3D" id="3.60.10.10">
    <property type="entry name" value="Endonuclease/exonuclease/phosphatase"/>
    <property type="match status" value="1"/>
</dbReference>
<evidence type="ECO:0000256" key="1">
    <source>
        <dbReference type="SAM" id="SignalP"/>
    </source>
</evidence>
<dbReference type="InterPro" id="IPR005135">
    <property type="entry name" value="Endo/exonuclease/phosphatase"/>
</dbReference>
<dbReference type="Proteomes" id="UP000563094">
    <property type="component" value="Unassembled WGS sequence"/>
</dbReference>
<feature type="signal peptide" evidence="1">
    <location>
        <begin position="1"/>
        <end position="23"/>
    </location>
</feature>
<protein>
    <submittedName>
        <fullName evidence="3">Endonuclease/exonuclease/phosphatase family metal-dependent hydrolase</fullName>
    </submittedName>
</protein>
<feature type="chain" id="PRO_5032710232" evidence="1">
    <location>
        <begin position="24"/>
        <end position="284"/>
    </location>
</feature>
<comment type="caution">
    <text evidence="3">The sequence shown here is derived from an EMBL/GenBank/DDBJ whole genome shotgun (WGS) entry which is preliminary data.</text>
</comment>
<keyword evidence="3" id="KW-0255">Endonuclease</keyword>
<reference evidence="3 4" key="1">
    <citation type="submission" date="2020-08" db="EMBL/GenBank/DDBJ databases">
        <title>Genomic Encyclopedia of Type Strains, Phase IV (KMG-IV): sequencing the most valuable type-strain genomes for metagenomic binning, comparative biology and taxonomic classification.</title>
        <authorList>
            <person name="Goeker M."/>
        </authorList>
    </citation>
    <scope>NUCLEOTIDE SEQUENCE [LARGE SCALE GENOMIC DNA]</scope>
    <source>
        <strain evidence="3 4">DSM 29854</strain>
    </source>
</reference>
<keyword evidence="3" id="KW-0269">Exonuclease</keyword>
<evidence type="ECO:0000259" key="2">
    <source>
        <dbReference type="Pfam" id="PF03372"/>
    </source>
</evidence>
<dbReference type="InterPro" id="IPR036691">
    <property type="entry name" value="Endo/exonu/phosph_ase_sf"/>
</dbReference>
<dbReference type="SUPFAM" id="SSF56219">
    <property type="entry name" value="DNase I-like"/>
    <property type="match status" value="1"/>
</dbReference>
<dbReference type="InterPro" id="IPR051916">
    <property type="entry name" value="GPI-anchor_lipid_remodeler"/>
</dbReference>
<dbReference type="RefSeq" id="WP_074987925.1">
    <property type="nucleotide sequence ID" value="NZ_JACJIQ010000005.1"/>
</dbReference>
<dbReference type="GO" id="GO:0004527">
    <property type="term" value="F:exonuclease activity"/>
    <property type="evidence" value="ECO:0007669"/>
    <property type="project" value="UniProtKB-KW"/>
</dbReference>
<organism evidence="3 4">
    <name type="scientific">Rufibacter quisquiliarum</name>
    <dbReference type="NCBI Taxonomy" id="1549639"/>
    <lineage>
        <taxon>Bacteria</taxon>
        <taxon>Pseudomonadati</taxon>
        <taxon>Bacteroidota</taxon>
        <taxon>Cytophagia</taxon>
        <taxon>Cytophagales</taxon>
        <taxon>Hymenobacteraceae</taxon>
        <taxon>Rufibacter</taxon>
    </lineage>
</organism>
<dbReference type="GO" id="GO:0016020">
    <property type="term" value="C:membrane"/>
    <property type="evidence" value="ECO:0007669"/>
    <property type="project" value="GOC"/>
</dbReference>
<keyword evidence="4" id="KW-1185">Reference proteome</keyword>
<dbReference type="PROSITE" id="PS51257">
    <property type="entry name" value="PROKAR_LIPOPROTEIN"/>
    <property type="match status" value="1"/>
</dbReference>
<name>A0A839GBF7_9BACT</name>
<dbReference type="PANTHER" id="PTHR14859:SF15">
    <property type="entry name" value="ENDONUCLEASE_EXONUCLEASE_PHOSPHATASE DOMAIN-CONTAINING PROTEIN"/>
    <property type="match status" value="1"/>
</dbReference>
<evidence type="ECO:0000313" key="4">
    <source>
        <dbReference type="Proteomes" id="UP000563094"/>
    </source>
</evidence>
<dbReference type="PANTHER" id="PTHR14859">
    <property type="entry name" value="CALCOFLUOR WHITE HYPERSENSITIVE PROTEIN PRECURSOR"/>
    <property type="match status" value="1"/>
</dbReference>
<dbReference type="AlphaFoldDB" id="A0A839GBF7"/>
<feature type="domain" description="Endonuclease/exonuclease/phosphatase" evidence="2">
    <location>
        <begin position="51"/>
        <end position="272"/>
    </location>
</feature>
<sequence length="284" mass="31707">MKNILLGVMAGAALMVASCSPSATQSASESQAKKQNARKSQNPEQLRVMCYNIHYANPPSKEKTFIDLDAIARVIKDENPDVVALQEVDVNTARSGKINEAEQLAKKTGMKAYYFAKAIDHDGGDYGVAMLSKYDLTDTKTYALPDDRSTNPEPRVMATAKVKTKSGFEFMFAVTHLEVRREENRMMQMAEIERIVKATSLPVIIAGDFNARPESTTIQYLDRLFTRTCQTCPPTIPVINPNRTIDFIAFRPGEKFKVLEHKVIPETYASDHLPVFSVLEINPN</sequence>
<dbReference type="EMBL" id="JACJIQ010000005">
    <property type="protein sequence ID" value="MBA9076884.1"/>
    <property type="molecule type" value="Genomic_DNA"/>
</dbReference>
<keyword evidence="3" id="KW-0540">Nuclease</keyword>
<dbReference type="Pfam" id="PF03372">
    <property type="entry name" value="Exo_endo_phos"/>
    <property type="match status" value="1"/>
</dbReference>
<accession>A0A839GBF7</accession>
<keyword evidence="1" id="KW-0732">Signal</keyword>
<keyword evidence="3" id="KW-0378">Hydrolase</keyword>
<evidence type="ECO:0000313" key="3">
    <source>
        <dbReference type="EMBL" id="MBA9076884.1"/>
    </source>
</evidence>
<dbReference type="GO" id="GO:0006506">
    <property type="term" value="P:GPI anchor biosynthetic process"/>
    <property type="evidence" value="ECO:0007669"/>
    <property type="project" value="TreeGrafter"/>
</dbReference>
<gene>
    <name evidence="3" type="ORF">FHS90_001592</name>
</gene>
<proteinExistence type="predicted"/>
<dbReference type="GO" id="GO:0004519">
    <property type="term" value="F:endonuclease activity"/>
    <property type="evidence" value="ECO:0007669"/>
    <property type="project" value="UniProtKB-KW"/>
</dbReference>